<dbReference type="OrthoDB" id="5106321at2759"/>
<protein>
    <submittedName>
        <fullName evidence="2">Teneurin-4</fullName>
    </submittedName>
</protein>
<reference evidence="3" key="2">
    <citation type="journal article" date="2014" name="PLoS ONE">
        <title>Genome and Transcriptome Analysis of the Fungal Pathogen Fusarium oxysporum f. sp. cubense Causing Banana Vascular Wilt Disease.</title>
        <authorList>
            <person name="Guo L."/>
            <person name="Han L."/>
            <person name="Yang L."/>
            <person name="Zeng H."/>
            <person name="Fan D."/>
            <person name="Zhu Y."/>
            <person name="Feng Y."/>
            <person name="Wang G."/>
            <person name="Peng C."/>
            <person name="Jiang X."/>
            <person name="Zhou D."/>
            <person name="Ni P."/>
            <person name="Liang C."/>
            <person name="Liu L."/>
            <person name="Wang J."/>
            <person name="Mao C."/>
            <person name="Fang X."/>
            <person name="Peng M."/>
            <person name="Huang J."/>
        </authorList>
    </citation>
    <scope>NUCLEOTIDE SEQUENCE [LARGE SCALE GENOMIC DNA]</scope>
    <source>
        <strain evidence="3">race 4</strain>
    </source>
</reference>
<dbReference type="AlphaFoldDB" id="N1RLH5"/>
<keyword evidence="3" id="KW-1185">Reference proteome</keyword>
<organism evidence="2 3">
    <name type="scientific">Fusarium oxysporum f. sp. cubense (strain race 4)</name>
    <name type="common">Panama disease fungus</name>
    <dbReference type="NCBI Taxonomy" id="2502994"/>
    <lineage>
        <taxon>Eukaryota</taxon>
        <taxon>Fungi</taxon>
        <taxon>Dikarya</taxon>
        <taxon>Ascomycota</taxon>
        <taxon>Pezizomycotina</taxon>
        <taxon>Sordariomycetes</taxon>
        <taxon>Hypocreomycetidae</taxon>
        <taxon>Hypocreales</taxon>
        <taxon>Nectriaceae</taxon>
        <taxon>Fusarium</taxon>
        <taxon>Fusarium oxysporum species complex</taxon>
    </lineage>
</organism>
<dbReference type="Proteomes" id="UP000016929">
    <property type="component" value="Unassembled WGS sequence"/>
</dbReference>
<evidence type="ECO:0000313" key="2">
    <source>
        <dbReference type="EMBL" id="EMT66594.1"/>
    </source>
</evidence>
<dbReference type="HOGENOM" id="CLU_894395_0_0_1"/>
<dbReference type="STRING" id="1229665.N1RLH5"/>
<gene>
    <name evidence="2" type="ORF">FOC4_g10007006</name>
</gene>
<keyword evidence="1" id="KW-0732">Signal</keyword>
<sequence>MATPALTTLTVLLLELRRLHFCTTAGSVCLESGVCGPDPGNNPTSCTTADDCTANAGLCLNGLLNICVCLNAVCVQAGNGGGDGDACTDDTDCTTAGSVCLESGVCGPDPGNNPTSCTTADDCTANAGLCLNGLLNICVCLNAVCVQAGGGGGGSTGDACTGNADCTTPGDTCNNGVCSAAGGGGTDACVDANDCLLSVNPLCALGLCVCVDAVCATSPDVDECTSNAGCSAGATCQNGVCVDNTDCTGAADCLANLDLCVLPGVCACVNGVCGLVGNGPTPECTAAADCRTLPRCRLGLCLCVAGQCVLG</sequence>
<reference evidence="3" key="1">
    <citation type="submission" date="2012-09" db="EMBL/GenBank/DDBJ databases">
        <title>Genome sequencing and comparative transcriptomics of race 1 and race 4 of banana pathogen: Fusarium oxysporum f. sp. cubense.</title>
        <authorList>
            <person name="Fang X."/>
            <person name="Huang J."/>
        </authorList>
    </citation>
    <scope>NUCLEOTIDE SEQUENCE [LARGE SCALE GENOMIC DNA]</scope>
    <source>
        <strain evidence="3">race 4</strain>
    </source>
</reference>
<evidence type="ECO:0000256" key="1">
    <source>
        <dbReference type="SAM" id="SignalP"/>
    </source>
</evidence>
<evidence type="ECO:0000313" key="3">
    <source>
        <dbReference type="Proteomes" id="UP000016929"/>
    </source>
</evidence>
<proteinExistence type="predicted"/>
<name>N1RLH5_FUSC4</name>
<feature type="signal peptide" evidence="1">
    <location>
        <begin position="1"/>
        <end position="21"/>
    </location>
</feature>
<accession>N1RLH5</accession>
<dbReference type="EMBL" id="KB726988">
    <property type="protein sequence ID" value="EMT66594.1"/>
    <property type="molecule type" value="Genomic_DNA"/>
</dbReference>
<feature type="chain" id="PRO_5004111062" evidence="1">
    <location>
        <begin position="22"/>
        <end position="311"/>
    </location>
</feature>